<comment type="caution">
    <text evidence="1">The sequence shown here is derived from an EMBL/GenBank/DDBJ whole genome shotgun (WGS) entry which is preliminary data.</text>
</comment>
<dbReference type="EMBL" id="JBCITK010000001">
    <property type="protein sequence ID" value="MEN0644895.1"/>
    <property type="molecule type" value="Genomic_DNA"/>
</dbReference>
<dbReference type="RefSeq" id="WP_343131511.1">
    <property type="nucleotide sequence ID" value="NZ_JBCITK010000001.1"/>
</dbReference>
<gene>
    <name evidence="1" type="ORF">MKY91_17200</name>
</gene>
<sequence length="93" mass="11044">MLPYSLLKEFEFVEIPSNAENPQSSYIYRIKGTYKGDVEHDFEKLVTCSVEIDHLTNENIIEVNEFFKPIHLNDILKKKNRNDNLENKKRKDD</sequence>
<proteinExistence type="predicted"/>
<accession>A0ABU9VMH6</accession>
<protein>
    <submittedName>
        <fullName evidence="1">Uncharacterized protein</fullName>
    </submittedName>
</protein>
<evidence type="ECO:0000313" key="1">
    <source>
        <dbReference type="EMBL" id="MEN0644895.1"/>
    </source>
</evidence>
<reference evidence="1 2" key="1">
    <citation type="submission" date="2024-03" db="EMBL/GenBank/DDBJ databases">
        <title>Bacilli Hybrid Assemblies.</title>
        <authorList>
            <person name="Kovac J."/>
        </authorList>
    </citation>
    <scope>NUCLEOTIDE SEQUENCE [LARGE SCALE GENOMIC DNA]</scope>
    <source>
        <strain evidence="1 2">FSL R7-0666</strain>
    </source>
</reference>
<dbReference type="Proteomes" id="UP001418796">
    <property type="component" value="Unassembled WGS sequence"/>
</dbReference>
<evidence type="ECO:0000313" key="2">
    <source>
        <dbReference type="Proteomes" id="UP001418796"/>
    </source>
</evidence>
<organism evidence="1 2">
    <name type="scientific">Alkalicoccobacillus gibsonii</name>
    <dbReference type="NCBI Taxonomy" id="79881"/>
    <lineage>
        <taxon>Bacteria</taxon>
        <taxon>Bacillati</taxon>
        <taxon>Bacillota</taxon>
        <taxon>Bacilli</taxon>
        <taxon>Bacillales</taxon>
        <taxon>Bacillaceae</taxon>
        <taxon>Alkalicoccobacillus</taxon>
    </lineage>
</organism>
<keyword evidence="2" id="KW-1185">Reference proteome</keyword>
<name>A0ABU9VMH6_9BACI</name>